<comment type="similarity">
    <text evidence="8">Belongs to the major facilitator superfamily. DHA1 family. Polyamines/proton antiporter (TC 2.A.1.2.16) subfamily.</text>
</comment>
<dbReference type="Pfam" id="PF07690">
    <property type="entry name" value="MFS_1"/>
    <property type="match status" value="1"/>
</dbReference>
<comment type="subcellular location">
    <subcellularLocation>
        <location evidence="1">Cell membrane</location>
        <topology evidence="1">Multi-pass membrane protein</topology>
    </subcellularLocation>
</comment>
<dbReference type="EMBL" id="JAKNSF020000017">
    <property type="protein sequence ID" value="KAK7733811.1"/>
    <property type="molecule type" value="Genomic_DNA"/>
</dbReference>
<dbReference type="CDD" id="cd17323">
    <property type="entry name" value="MFS_Tpo1_MDR_like"/>
    <property type="match status" value="1"/>
</dbReference>
<dbReference type="Pfam" id="PF03169">
    <property type="entry name" value="OPT"/>
    <property type="match status" value="2"/>
</dbReference>
<dbReference type="InterPro" id="IPR004813">
    <property type="entry name" value="OPT"/>
</dbReference>
<feature type="compositionally biased region" description="Low complexity" evidence="9">
    <location>
        <begin position="1056"/>
        <end position="1067"/>
    </location>
</feature>
<keyword evidence="6 10" id="KW-1133">Transmembrane helix</keyword>
<dbReference type="PROSITE" id="PS50850">
    <property type="entry name" value="MFS"/>
    <property type="match status" value="1"/>
</dbReference>
<proteinExistence type="inferred from homology"/>
<feature type="transmembrane region" description="Helical" evidence="10">
    <location>
        <begin position="906"/>
        <end position="925"/>
    </location>
</feature>
<dbReference type="PANTHER" id="PTHR23502">
    <property type="entry name" value="MAJOR FACILITATOR SUPERFAMILY"/>
    <property type="match status" value="1"/>
</dbReference>
<feature type="region of interest" description="Disordered" evidence="9">
    <location>
        <begin position="1033"/>
        <end position="1085"/>
    </location>
</feature>
<dbReference type="InterPro" id="IPR036259">
    <property type="entry name" value="MFS_trans_sf"/>
</dbReference>
<comment type="caution">
    <text evidence="12">The sequence shown here is derived from an EMBL/GenBank/DDBJ whole genome shotgun (WGS) entry which is preliminary data.</text>
</comment>
<protein>
    <recommendedName>
        <fullName evidence="11">Major facilitator superfamily (MFS) profile domain-containing protein</fullName>
    </recommendedName>
</protein>
<feature type="transmembrane region" description="Helical" evidence="10">
    <location>
        <begin position="630"/>
        <end position="649"/>
    </location>
</feature>
<evidence type="ECO:0000256" key="4">
    <source>
        <dbReference type="ARBA" id="ARBA00022475"/>
    </source>
</evidence>
<reference evidence="12 13" key="1">
    <citation type="submission" date="2024-02" db="EMBL/GenBank/DDBJ databases">
        <title>De novo assembly and annotation of 12 fungi associated with fruit tree decline syndrome in Ontario, Canada.</title>
        <authorList>
            <person name="Sulman M."/>
            <person name="Ellouze W."/>
            <person name="Ilyukhin E."/>
        </authorList>
    </citation>
    <scope>NUCLEOTIDE SEQUENCE [LARGE SCALE GENOMIC DNA]</scope>
    <source>
        <strain evidence="12 13">M169</strain>
    </source>
</reference>
<feature type="region of interest" description="Disordered" evidence="9">
    <location>
        <begin position="1"/>
        <end position="39"/>
    </location>
</feature>
<accession>A0ABR1PDG2</accession>
<feature type="transmembrane region" description="Helical" evidence="10">
    <location>
        <begin position="457"/>
        <end position="474"/>
    </location>
</feature>
<keyword evidence="13" id="KW-1185">Reference proteome</keyword>
<dbReference type="Proteomes" id="UP001430848">
    <property type="component" value="Unassembled WGS sequence"/>
</dbReference>
<keyword evidence="7 10" id="KW-0472">Membrane</keyword>
<keyword evidence="4" id="KW-1003">Cell membrane</keyword>
<evidence type="ECO:0000313" key="13">
    <source>
        <dbReference type="Proteomes" id="UP001430848"/>
    </source>
</evidence>
<feature type="transmembrane region" description="Helical" evidence="10">
    <location>
        <begin position="931"/>
        <end position="956"/>
    </location>
</feature>
<evidence type="ECO:0000256" key="8">
    <source>
        <dbReference type="ARBA" id="ARBA00038459"/>
    </source>
</evidence>
<evidence type="ECO:0000256" key="10">
    <source>
        <dbReference type="SAM" id="Phobius"/>
    </source>
</evidence>
<dbReference type="InterPro" id="IPR011701">
    <property type="entry name" value="MFS"/>
</dbReference>
<feature type="transmembrane region" description="Helical" evidence="10">
    <location>
        <begin position="167"/>
        <end position="193"/>
    </location>
</feature>
<feature type="compositionally biased region" description="Polar residues" evidence="9">
    <location>
        <begin position="1"/>
        <end position="17"/>
    </location>
</feature>
<dbReference type="SUPFAM" id="SSF103473">
    <property type="entry name" value="MFS general substrate transporter"/>
    <property type="match status" value="1"/>
</dbReference>
<evidence type="ECO:0000256" key="7">
    <source>
        <dbReference type="ARBA" id="ARBA00023136"/>
    </source>
</evidence>
<evidence type="ECO:0000313" key="12">
    <source>
        <dbReference type="EMBL" id="KAK7733811.1"/>
    </source>
</evidence>
<dbReference type="InterPro" id="IPR020846">
    <property type="entry name" value="MFS_dom"/>
</dbReference>
<evidence type="ECO:0000256" key="2">
    <source>
        <dbReference type="ARBA" id="ARBA00008807"/>
    </source>
</evidence>
<evidence type="ECO:0000256" key="3">
    <source>
        <dbReference type="ARBA" id="ARBA00022448"/>
    </source>
</evidence>
<gene>
    <name evidence="12" type="ORF">SLS63_004597</name>
</gene>
<feature type="transmembrane region" description="Helical" evidence="10">
    <location>
        <begin position="719"/>
        <end position="740"/>
    </location>
</feature>
<evidence type="ECO:0000256" key="9">
    <source>
        <dbReference type="SAM" id="MobiDB-lite"/>
    </source>
</evidence>
<evidence type="ECO:0000256" key="5">
    <source>
        <dbReference type="ARBA" id="ARBA00022692"/>
    </source>
</evidence>
<sequence>MATTANEKTSAISSVTLSDADEKDNKTPKEQTASLDEPQYDFDSEEFSSIPDLVRNVVSFEDDPTLPTITFRSVLLATVFCIIGSIVSQLSYFRTTEHAIIGIAANSGSQGQWATYLPTNASLFFRRILIDDPEFIFPPSLQQVTLYRSMQGTSELHSAIAKNKMKIFYIVSTVTFAWQFLPEFAFPMVAALAPLCWFAPNNHKINFLGSGKGGIGLLNITLNWSNITSTVITYPYSVQLVIFVAFAITTWILIPIAYFGNIWGSPTYDIMSNKLFTKNGTSYPFKTLHMIEAKGSNRHPLGQLAYRIISGNTWYDSRAVLEDQKIGHYLHIPPRDVIGIQIIANMISLPVNYGVMRWVLATKYDYLTGKLDDPSGQWTAQDFTSYNTEGIMYALVGPKKLFASSYFSPVLWGFLVGGVAPALIWFLHQRFPRARFDLWNTTIFFASAATFRGNLSTGPFTTIIVGTVFNYYLYRYRHVWWNKWAYISGAALDTGFNLNLLFIFLFLGTTVYFVILDSSDEEIDDCSLHSVSPSISSMTSISRILSRPTAKPYRNHHIIHTGEHPPALDKDGNLAFDEGDIENPQNWSMARRTYITLCVVLLVVNATFASSSPSGCLESISEWFGVSTEAASLTVTLFLLGYCAGPLVFAPLSEFYGRRVIFYITFLAYIAFNFLCAFAPNFAALLVGRFLTGTFVSAQLSNAPGVLADVWNAAERANAMAGFSLMVWAGPALGPVISGFLQLTKGVDGWKWSFYVLLMLSGFTVVFLFTVPETYAPVLLKKKARRIRAARIPGYEDVKAPIETTNQTLVQIYKVALTRPWIIFFDTISFLCAIYMSVVYLLLYMLFSIYPIVFQQMRGWNSGVGELPLIGTVVGAAIGAFIVMIDSRSQNKKIQAGFKPEPEDRLRLAMYGGPGFAASMFWLAWSANYNYVHWVVPTLAGVFLSASMLLIFVSFLNYLVDAYIMFAASAIAANTVLRSAAGAAAPLFTRQMFTALGVGGGGSLVGGVGTLLAIIPFAFYKYGRKIRERSRFAPTDVKNKQHQHRQEDQTDEAEKGVVVVDGEAAGGMSSDSQSMEAEGPRGGGL</sequence>
<feature type="transmembrane region" description="Helical" evidence="10">
    <location>
        <begin position="867"/>
        <end position="885"/>
    </location>
</feature>
<dbReference type="Gene3D" id="1.20.1250.20">
    <property type="entry name" value="MFS general substrate transporter like domains"/>
    <property type="match status" value="1"/>
</dbReference>
<feature type="transmembrane region" description="Helical" evidence="10">
    <location>
        <begin position="821"/>
        <end position="847"/>
    </location>
</feature>
<evidence type="ECO:0000259" key="11">
    <source>
        <dbReference type="PROSITE" id="PS50850"/>
    </source>
</evidence>
<evidence type="ECO:0000256" key="1">
    <source>
        <dbReference type="ARBA" id="ARBA00004651"/>
    </source>
</evidence>
<feature type="transmembrane region" description="Helical" evidence="10">
    <location>
        <begin position="752"/>
        <end position="776"/>
    </location>
</feature>
<feature type="domain" description="Major facilitator superfamily (MFS) profile" evidence="11">
    <location>
        <begin position="593"/>
        <end position="1025"/>
    </location>
</feature>
<feature type="transmembrane region" description="Helical" evidence="10">
    <location>
        <begin position="69"/>
        <end position="87"/>
    </location>
</feature>
<dbReference type="PANTHER" id="PTHR23502:SF186">
    <property type="entry name" value="MAJOR FACILITATOR SUPERFAMILY (MFS) PROFILE DOMAIN-CONTAINING PROTEIN"/>
    <property type="match status" value="1"/>
</dbReference>
<feature type="transmembrane region" description="Helical" evidence="10">
    <location>
        <begin position="495"/>
        <end position="515"/>
    </location>
</feature>
<feature type="compositionally biased region" description="Basic and acidic residues" evidence="9">
    <location>
        <begin position="1044"/>
        <end position="1055"/>
    </location>
</feature>
<comment type="similarity">
    <text evidence="2">Belongs to the oligopeptide OPT transporter family.</text>
</comment>
<keyword evidence="3" id="KW-0813">Transport</keyword>
<keyword evidence="5 10" id="KW-0812">Transmembrane</keyword>
<feature type="transmembrane region" description="Helical" evidence="10">
    <location>
        <begin position="686"/>
        <end position="707"/>
    </location>
</feature>
<feature type="transmembrane region" description="Helical" evidence="10">
    <location>
        <begin position="205"/>
        <end position="224"/>
    </location>
</feature>
<organism evidence="12 13">
    <name type="scientific">Diaporthe eres</name>
    <name type="common">Phomopsis oblonga</name>
    <dbReference type="NCBI Taxonomy" id="83184"/>
    <lineage>
        <taxon>Eukaryota</taxon>
        <taxon>Fungi</taxon>
        <taxon>Dikarya</taxon>
        <taxon>Ascomycota</taxon>
        <taxon>Pezizomycotina</taxon>
        <taxon>Sordariomycetes</taxon>
        <taxon>Sordariomycetidae</taxon>
        <taxon>Diaporthales</taxon>
        <taxon>Diaporthaceae</taxon>
        <taxon>Diaporthe</taxon>
        <taxon>Diaporthe eres species complex</taxon>
    </lineage>
</organism>
<feature type="transmembrane region" description="Helical" evidence="10">
    <location>
        <begin position="661"/>
        <end position="680"/>
    </location>
</feature>
<feature type="transmembrane region" description="Helical" evidence="10">
    <location>
        <begin position="963"/>
        <end position="981"/>
    </location>
</feature>
<feature type="transmembrane region" description="Helical" evidence="10">
    <location>
        <begin position="236"/>
        <end position="259"/>
    </location>
</feature>
<evidence type="ECO:0000256" key="6">
    <source>
        <dbReference type="ARBA" id="ARBA00022989"/>
    </source>
</evidence>
<feature type="transmembrane region" description="Helical" evidence="10">
    <location>
        <begin position="993"/>
        <end position="1020"/>
    </location>
</feature>
<name>A0ABR1PDG2_DIAER</name>
<feature type="transmembrane region" description="Helical" evidence="10">
    <location>
        <begin position="406"/>
        <end position="427"/>
    </location>
</feature>